<gene>
    <name evidence="1" type="ORF">RRG08_009516</name>
</gene>
<comment type="caution">
    <text evidence="1">The sequence shown here is derived from an EMBL/GenBank/DDBJ whole genome shotgun (WGS) entry which is preliminary data.</text>
</comment>
<protein>
    <submittedName>
        <fullName evidence="1">Uncharacterized protein</fullName>
    </submittedName>
</protein>
<dbReference type="AlphaFoldDB" id="A0AAE1E8F8"/>
<evidence type="ECO:0000313" key="2">
    <source>
        <dbReference type="Proteomes" id="UP001283361"/>
    </source>
</evidence>
<reference evidence="1" key="1">
    <citation type="journal article" date="2023" name="G3 (Bethesda)">
        <title>A reference genome for the long-term kleptoplast-retaining sea slug Elysia crispata morphotype clarki.</title>
        <authorList>
            <person name="Eastman K.E."/>
            <person name="Pendleton A.L."/>
            <person name="Shaikh M.A."/>
            <person name="Suttiyut T."/>
            <person name="Ogas R."/>
            <person name="Tomko P."/>
            <person name="Gavelis G."/>
            <person name="Widhalm J.R."/>
            <person name="Wisecaver J.H."/>
        </authorList>
    </citation>
    <scope>NUCLEOTIDE SEQUENCE</scope>
    <source>
        <strain evidence="1">ECLA1</strain>
    </source>
</reference>
<proteinExistence type="predicted"/>
<keyword evidence="2" id="KW-1185">Reference proteome</keyword>
<dbReference type="EMBL" id="JAWDGP010000708">
    <property type="protein sequence ID" value="KAK3798194.1"/>
    <property type="molecule type" value="Genomic_DNA"/>
</dbReference>
<sequence>MYLQTSSLDVKFLQRMKPPLERVSFPTFAGFIPQQTSWRDQLEVQGKLTSSQLLSLSERSHCSPVIRPLLITTVRNGSTPTPVFTHGHAQTTQYPLHRHLPEFVAAGRTSWSHVCSAAWEKQLETGALPLNKSLLTKIVLCEIL</sequence>
<name>A0AAE1E8F8_9GAST</name>
<dbReference type="Proteomes" id="UP001283361">
    <property type="component" value="Unassembled WGS sequence"/>
</dbReference>
<accession>A0AAE1E8F8</accession>
<evidence type="ECO:0000313" key="1">
    <source>
        <dbReference type="EMBL" id="KAK3798194.1"/>
    </source>
</evidence>
<organism evidence="1 2">
    <name type="scientific">Elysia crispata</name>
    <name type="common">lettuce slug</name>
    <dbReference type="NCBI Taxonomy" id="231223"/>
    <lineage>
        <taxon>Eukaryota</taxon>
        <taxon>Metazoa</taxon>
        <taxon>Spiralia</taxon>
        <taxon>Lophotrochozoa</taxon>
        <taxon>Mollusca</taxon>
        <taxon>Gastropoda</taxon>
        <taxon>Heterobranchia</taxon>
        <taxon>Euthyneura</taxon>
        <taxon>Panpulmonata</taxon>
        <taxon>Sacoglossa</taxon>
        <taxon>Placobranchoidea</taxon>
        <taxon>Plakobranchidae</taxon>
        <taxon>Elysia</taxon>
    </lineage>
</organism>